<keyword evidence="5 7" id="KW-0975">Bacterial flagellum</keyword>
<accession>A0A4S4AYN9</accession>
<keyword evidence="1 7" id="KW-1003">Cell membrane</keyword>
<comment type="subcellular location">
    <subcellularLocation>
        <location evidence="7">Cell membrane</location>
    </subcellularLocation>
    <subcellularLocation>
        <location evidence="7">Bacterial flagellum basal body</location>
    </subcellularLocation>
</comment>
<dbReference type="GO" id="GO:0009425">
    <property type="term" value="C:bacterial-type flagellum basal body"/>
    <property type="evidence" value="ECO:0007669"/>
    <property type="project" value="UniProtKB-SubCell"/>
</dbReference>
<evidence type="ECO:0000256" key="6">
    <source>
        <dbReference type="ARBA" id="ARBA00037937"/>
    </source>
</evidence>
<evidence type="ECO:0000313" key="9">
    <source>
        <dbReference type="Proteomes" id="UP000307956"/>
    </source>
</evidence>
<dbReference type="NCBIfam" id="TIGR03500">
    <property type="entry name" value="FliO_TIGR"/>
    <property type="match status" value="1"/>
</dbReference>
<evidence type="ECO:0000256" key="7">
    <source>
        <dbReference type="RuleBase" id="RU362064"/>
    </source>
</evidence>
<dbReference type="GO" id="GO:0044781">
    <property type="term" value="P:bacterial-type flagellum organization"/>
    <property type="evidence" value="ECO:0007669"/>
    <property type="project" value="UniProtKB-UniRule"/>
</dbReference>
<keyword evidence="8" id="KW-0966">Cell projection</keyword>
<dbReference type="EMBL" id="SSOD01000002">
    <property type="protein sequence ID" value="THF64448.1"/>
    <property type="molecule type" value="Genomic_DNA"/>
</dbReference>
<comment type="caution">
    <text evidence="8">The sequence shown here is derived from an EMBL/GenBank/DDBJ whole genome shotgun (WGS) entry which is preliminary data.</text>
</comment>
<protein>
    <recommendedName>
        <fullName evidence="7">Flagellar protein</fullName>
    </recommendedName>
</protein>
<organism evidence="8 9">
    <name type="scientific">Pseudothauera rhizosphaerae</name>
    <dbReference type="NCBI Taxonomy" id="2565932"/>
    <lineage>
        <taxon>Bacteria</taxon>
        <taxon>Pseudomonadati</taxon>
        <taxon>Pseudomonadota</taxon>
        <taxon>Betaproteobacteria</taxon>
        <taxon>Rhodocyclales</taxon>
        <taxon>Zoogloeaceae</taxon>
        <taxon>Pseudothauera</taxon>
    </lineage>
</organism>
<dbReference type="Pfam" id="PF04347">
    <property type="entry name" value="FliO"/>
    <property type="match status" value="1"/>
</dbReference>
<keyword evidence="4" id="KW-0472">Membrane</keyword>
<keyword evidence="8" id="KW-0282">Flagellum</keyword>
<dbReference type="InterPro" id="IPR022781">
    <property type="entry name" value="Flagellar_biosynth_FliO"/>
</dbReference>
<dbReference type="PANTHER" id="PTHR38766:SF1">
    <property type="entry name" value="FLAGELLAR PROTEIN FLIO"/>
    <property type="match status" value="1"/>
</dbReference>
<dbReference type="Proteomes" id="UP000307956">
    <property type="component" value="Unassembled WGS sequence"/>
</dbReference>
<evidence type="ECO:0000256" key="3">
    <source>
        <dbReference type="ARBA" id="ARBA00022989"/>
    </source>
</evidence>
<evidence type="ECO:0000256" key="2">
    <source>
        <dbReference type="ARBA" id="ARBA00022692"/>
    </source>
</evidence>
<evidence type="ECO:0000313" key="8">
    <source>
        <dbReference type="EMBL" id="THF64448.1"/>
    </source>
</evidence>
<keyword evidence="9" id="KW-1185">Reference proteome</keyword>
<proteinExistence type="inferred from homology"/>
<dbReference type="OrthoDB" id="9182371at2"/>
<evidence type="ECO:0000256" key="5">
    <source>
        <dbReference type="ARBA" id="ARBA00023143"/>
    </source>
</evidence>
<name>A0A4S4AYN9_9RHOO</name>
<keyword evidence="3" id="KW-1133">Transmembrane helix</keyword>
<dbReference type="AlphaFoldDB" id="A0A4S4AYN9"/>
<keyword evidence="2" id="KW-0812">Transmembrane</keyword>
<evidence type="ECO:0000256" key="1">
    <source>
        <dbReference type="ARBA" id="ARBA00022475"/>
    </source>
</evidence>
<dbReference type="InterPro" id="IPR052205">
    <property type="entry name" value="FliO/MopB"/>
</dbReference>
<dbReference type="GO" id="GO:0005886">
    <property type="term" value="C:plasma membrane"/>
    <property type="evidence" value="ECO:0007669"/>
    <property type="project" value="UniProtKB-SubCell"/>
</dbReference>
<comment type="similarity">
    <text evidence="6 7">Belongs to the FliO/MopB family.</text>
</comment>
<evidence type="ECO:0000256" key="4">
    <source>
        <dbReference type="ARBA" id="ARBA00023136"/>
    </source>
</evidence>
<sequence length="102" mass="10951">MLFGLVVVIAILLATLWALKRLSGPRGAVGQLRVLGATSVGPRERVVLVELGKKVLVLGVGQGNVRTLHVMEADELPAAPSASEGRPDFSAWLRQSVERRRS</sequence>
<gene>
    <name evidence="8" type="primary">fliO</name>
    <name evidence="8" type="ORF">E6O51_02260</name>
</gene>
<reference evidence="8 9" key="1">
    <citation type="submission" date="2019-04" db="EMBL/GenBank/DDBJ databases">
        <title>Azoarcus rhizosphaerae sp. nov. isolated from rhizosphere of Ficus religiosa.</title>
        <authorList>
            <person name="Lin S.-Y."/>
            <person name="Hameed A."/>
            <person name="Hsu Y.-H."/>
            <person name="Young C.-C."/>
        </authorList>
    </citation>
    <scope>NUCLEOTIDE SEQUENCE [LARGE SCALE GENOMIC DNA]</scope>
    <source>
        <strain evidence="8 9">CC-YHH848</strain>
    </source>
</reference>
<dbReference type="PANTHER" id="PTHR38766">
    <property type="entry name" value="FLAGELLAR PROTEIN FLIO"/>
    <property type="match status" value="1"/>
</dbReference>
<keyword evidence="8" id="KW-0969">Cilium</keyword>